<reference evidence="4 5" key="1">
    <citation type="submission" date="2019-09" db="EMBL/GenBank/DDBJ databases">
        <authorList>
            <person name="Leyn A S."/>
        </authorList>
    </citation>
    <scope>NUCLEOTIDE SEQUENCE [LARGE SCALE GENOMIC DNA]</scope>
    <source>
        <strain evidence="4">AA231_1</strain>
    </source>
</reference>
<dbReference type="Proteomes" id="UP000399805">
    <property type="component" value="Unassembled WGS sequence"/>
</dbReference>
<protein>
    <recommendedName>
        <fullName evidence="3">Putative host cell surface-exposed lipoprotein Ltp-like HTH region domain-containing protein</fullName>
    </recommendedName>
</protein>
<evidence type="ECO:0000256" key="1">
    <source>
        <dbReference type="SAM" id="MobiDB-lite"/>
    </source>
</evidence>
<dbReference type="Pfam" id="PF07553">
    <property type="entry name" value="Lipoprotein_Ltp"/>
    <property type="match status" value="2"/>
</dbReference>
<keyword evidence="2" id="KW-0812">Transmembrane</keyword>
<evidence type="ECO:0000256" key="2">
    <source>
        <dbReference type="SAM" id="Phobius"/>
    </source>
</evidence>
<keyword evidence="2" id="KW-0472">Membrane</keyword>
<keyword evidence="2" id="KW-1133">Transmembrane helix</keyword>
<evidence type="ECO:0000313" key="5">
    <source>
        <dbReference type="Proteomes" id="UP000399805"/>
    </source>
</evidence>
<dbReference type="InterPro" id="IPR036388">
    <property type="entry name" value="WH-like_DNA-bd_sf"/>
</dbReference>
<sequence length="258" mass="26182">MSYVPMPPSVPMPVANQPKNGPGTAGFVLGLIGLIFAFIPIIGIVAWPLTILGLIFGIVGTLRANRGQASNKGLAITAVVLSAIGLVICVLWTAAFGKAVNDAANGMPAAALTSSVAAPDHVQTTSPNLNDAAASAAATAPVEPPAPTTSEAPKFPPQVEQARASAQNYLSFTAFSRNGLIRQLSSSAGDGFPKDVATQAVDSLSVDWNAQAVKSAENYLSFTSFSCSGLKQQLSSSAGDGFTKAQAAYGAGQTAACK</sequence>
<gene>
    <name evidence="4" type="ORF">AA23TX_06632</name>
</gene>
<keyword evidence="5" id="KW-1185">Reference proteome</keyword>
<feature type="domain" description="Putative host cell surface-exposed lipoprotein Ltp-like HTH region" evidence="3">
    <location>
        <begin position="207"/>
        <end position="250"/>
    </location>
</feature>
<dbReference type="AlphaFoldDB" id="A0A6I8LWW4"/>
<feature type="domain" description="Putative host cell surface-exposed lipoprotein Ltp-like HTH region" evidence="3">
    <location>
        <begin position="160"/>
        <end position="204"/>
    </location>
</feature>
<name>A0A6I8LWW4_9PSEU</name>
<proteinExistence type="predicted"/>
<evidence type="ECO:0000313" key="4">
    <source>
        <dbReference type="EMBL" id="VVJ21611.1"/>
    </source>
</evidence>
<feature type="region of interest" description="Disordered" evidence="1">
    <location>
        <begin position="128"/>
        <end position="159"/>
    </location>
</feature>
<feature type="compositionally biased region" description="Low complexity" evidence="1">
    <location>
        <begin position="132"/>
        <end position="141"/>
    </location>
</feature>
<dbReference type="InterPro" id="IPR011434">
    <property type="entry name" value="Ltp-like_HTH"/>
</dbReference>
<feature type="transmembrane region" description="Helical" evidence="2">
    <location>
        <begin position="29"/>
        <end position="62"/>
    </location>
</feature>
<accession>A0A6I8LWW4</accession>
<dbReference type="EMBL" id="CABVGP010000002">
    <property type="protein sequence ID" value="VVJ21611.1"/>
    <property type="molecule type" value="Genomic_DNA"/>
</dbReference>
<feature type="transmembrane region" description="Helical" evidence="2">
    <location>
        <begin position="74"/>
        <end position="95"/>
    </location>
</feature>
<dbReference type="Gene3D" id="1.10.10.10">
    <property type="entry name" value="Winged helix-like DNA-binding domain superfamily/Winged helix DNA-binding domain"/>
    <property type="match status" value="2"/>
</dbReference>
<organism evidence="4 5">
    <name type="scientific">Amycolatopsis camponoti</name>
    <dbReference type="NCBI Taxonomy" id="2606593"/>
    <lineage>
        <taxon>Bacteria</taxon>
        <taxon>Bacillati</taxon>
        <taxon>Actinomycetota</taxon>
        <taxon>Actinomycetes</taxon>
        <taxon>Pseudonocardiales</taxon>
        <taxon>Pseudonocardiaceae</taxon>
        <taxon>Amycolatopsis</taxon>
    </lineage>
</organism>
<evidence type="ECO:0000259" key="3">
    <source>
        <dbReference type="Pfam" id="PF07553"/>
    </source>
</evidence>